<dbReference type="RefSeq" id="WP_285525693.1">
    <property type="nucleotide sequence ID" value="NZ_JASNGB010000395.1"/>
</dbReference>
<dbReference type="EC" id="2.7.13.3" evidence="2"/>
<dbReference type="InterPro" id="IPR005467">
    <property type="entry name" value="His_kinase_dom"/>
</dbReference>
<dbReference type="EMBL" id="JASNGB010000395">
    <property type="protein sequence ID" value="MDL2345935.1"/>
    <property type="molecule type" value="Genomic_DNA"/>
</dbReference>
<dbReference type="SUPFAM" id="SSF47384">
    <property type="entry name" value="Homodimeric domain of signal transducing histidine kinase"/>
    <property type="match status" value="1"/>
</dbReference>
<dbReference type="CDD" id="cd00075">
    <property type="entry name" value="HATPase"/>
    <property type="match status" value="1"/>
</dbReference>
<dbReference type="GO" id="GO:0016301">
    <property type="term" value="F:kinase activity"/>
    <property type="evidence" value="ECO:0007669"/>
    <property type="project" value="UniProtKB-KW"/>
</dbReference>
<evidence type="ECO:0000256" key="1">
    <source>
        <dbReference type="ARBA" id="ARBA00000085"/>
    </source>
</evidence>
<keyword evidence="5" id="KW-0812">Transmembrane</keyword>
<dbReference type="InterPro" id="IPR036097">
    <property type="entry name" value="HisK_dim/P_sf"/>
</dbReference>
<evidence type="ECO:0000313" key="9">
    <source>
        <dbReference type="EMBL" id="MDL2345935.1"/>
    </source>
</evidence>
<dbReference type="Gene3D" id="3.30.565.10">
    <property type="entry name" value="Histidine kinase-like ATPase, C-terminal domain"/>
    <property type="match status" value="1"/>
</dbReference>
<sequence>AHDLRSPLAALTARVDAALTRDRGPERYRAELRELGTDLTRLSTLTNHLLLLARDPAALSREAVPLRDLAAEAVDRARELSPEADVDLIAPQALTAYGDRVLLGQAVWNLTANALLHAPGAAVTVTVRGDGSGGAEIEVRDDGPGVDAPTLARLGEAFYRPDASRAAPSPAGGG</sequence>
<keyword evidence="7" id="KW-0472">Membrane</keyword>
<dbReference type="PANTHER" id="PTHR45436:SF5">
    <property type="entry name" value="SENSOR HISTIDINE KINASE TRCS"/>
    <property type="match status" value="1"/>
</dbReference>
<feature type="domain" description="Histidine kinase" evidence="8">
    <location>
        <begin position="1"/>
        <end position="174"/>
    </location>
</feature>
<dbReference type="InterPro" id="IPR036890">
    <property type="entry name" value="HATPase_C_sf"/>
</dbReference>
<proteinExistence type="predicted"/>
<dbReference type="PANTHER" id="PTHR45436">
    <property type="entry name" value="SENSOR HISTIDINE KINASE YKOH"/>
    <property type="match status" value="1"/>
</dbReference>
<keyword evidence="10" id="KW-1185">Reference proteome</keyword>
<dbReference type="InterPro" id="IPR003661">
    <property type="entry name" value="HisK_dim/P_dom"/>
</dbReference>
<dbReference type="PROSITE" id="PS50109">
    <property type="entry name" value="HIS_KIN"/>
    <property type="match status" value="1"/>
</dbReference>
<keyword evidence="6 9" id="KW-0418">Kinase</keyword>
<accession>A0ABT7JN98</accession>
<organism evidence="9 10">
    <name type="scientific">Deinococcus rhizophilus</name>
    <dbReference type="NCBI Taxonomy" id="3049544"/>
    <lineage>
        <taxon>Bacteria</taxon>
        <taxon>Thermotogati</taxon>
        <taxon>Deinococcota</taxon>
        <taxon>Deinococci</taxon>
        <taxon>Deinococcales</taxon>
        <taxon>Deinococcaceae</taxon>
        <taxon>Deinococcus</taxon>
    </lineage>
</organism>
<name>A0ABT7JN98_9DEIO</name>
<dbReference type="Pfam" id="PF02518">
    <property type="entry name" value="HATPase_c"/>
    <property type="match status" value="1"/>
</dbReference>
<feature type="non-terminal residue" evidence="9">
    <location>
        <position position="174"/>
    </location>
</feature>
<comment type="catalytic activity">
    <reaction evidence="1">
        <text>ATP + protein L-histidine = ADP + protein N-phospho-L-histidine.</text>
        <dbReference type="EC" id="2.7.13.3"/>
    </reaction>
</comment>
<evidence type="ECO:0000313" key="10">
    <source>
        <dbReference type="Proteomes" id="UP001302059"/>
    </source>
</evidence>
<dbReference type="InterPro" id="IPR050428">
    <property type="entry name" value="TCS_sensor_his_kinase"/>
</dbReference>
<keyword evidence="4" id="KW-0808">Transferase</keyword>
<dbReference type="CDD" id="cd00082">
    <property type="entry name" value="HisKA"/>
    <property type="match status" value="1"/>
</dbReference>
<keyword evidence="3" id="KW-0597">Phosphoprotein</keyword>
<dbReference type="Gene3D" id="1.10.287.130">
    <property type="match status" value="1"/>
</dbReference>
<comment type="caution">
    <text evidence="9">The sequence shown here is derived from an EMBL/GenBank/DDBJ whole genome shotgun (WGS) entry which is preliminary data.</text>
</comment>
<evidence type="ECO:0000256" key="7">
    <source>
        <dbReference type="ARBA" id="ARBA00022989"/>
    </source>
</evidence>
<evidence type="ECO:0000256" key="2">
    <source>
        <dbReference type="ARBA" id="ARBA00012438"/>
    </source>
</evidence>
<keyword evidence="7" id="KW-1133">Transmembrane helix</keyword>
<evidence type="ECO:0000259" key="8">
    <source>
        <dbReference type="PROSITE" id="PS50109"/>
    </source>
</evidence>
<gene>
    <name evidence="9" type="ORF">QOL99_17540</name>
</gene>
<evidence type="ECO:0000256" key="4">
    <source>
        <dbReference type="ARBA" id="ARBA00022679"/>
    </source>
</evidence>
<feature type="non-terminal residue" evidence="9">
    <location>
        <position position="1"/>
    </location>
</feature>
<reference evidence="9 10" key="1">
    <citation type="submission" date="2023-05" db="EMBL/GenBank/DDBJ databases">
        <authorList>
            <person name="Gao F."/>
        </authorList>
    </citation>
    <scope>NUCLEOTIDE SEQUENCE [LARGE SCALE GENOMIC DNA]</scope>
    <source>
        <strain evidence="9 10">MIMF12</strain>
    </source>
</reference>
<dbReference type="SUPFAM" id="SSF55874">
    <property type="entry name" value="ATPase domain of HSP90 chaperone/DNA topoisomerase II/histidine kinase"/>
    <property type="match status" value="1"/>
</dbReference>
<dbReference type="InterPro" id="IPR003594">
    <property type="entry name" value="HATPase_dom"/>
</dbReference>
<evidence type="ECO:0000256" key="6">
    <source>
        <dbReference type="ARBA" id="ARBA00022777"/>
    </source>
</evidence>
<protein>
    <recommendedName>
        <fullName evidence="2">histidine kinase</fullName>
        <ecNumber evidence="2">2.7.13.3</ecNumber>
    </recommendedName>
</protein>
<dbReference type="Proteomes" id="UP001302059">
    <property type="component" value="Unassembled WGS sequence"/>
</dbReference>
<evidence type="ECO:0000256" key="5">
    <source>
        <dbReference type="ARBA" id="ARBA00022692"/>
    </source>
</evidence>
<evidence type="ECO:0000256" key="3">
    <source>
        <dbReference type="ARBA" id="ARBA00022553"/>
    </source>
</evidence>